<dbReference type="SUPFAM" id="SSF56112">
    <property type="entry name" value="Protein kinase-like (PK-like)"/>
    <property type="match status" value="1"/>
</dbReference>
<feature type="binding site" evidence="5">
    <location>
        <position position="43"/>
    </location>
    <ligand>
        <name>ATP</name>
        <dbReference type="ChEBI" id="CHEBI:30616"/>
    </ligand>
</feature>
<dbReference type="InterPro" id="IPR015943">
    <property type="entry name" value="WD40/YVTN_repeat-like_dom_sf"/>
</dbReference>
<dbReference type="InterPro" id="IPR008271">
    <property type="entry name" value="Ser/Thr_kinase_AS"/>
</dbReference>
<protein>
    <submittedName>
        <fullName evidence="7">PQQ-binding-like beta-propeller repeat protein</fullName>
    </submittedName>
</protein>
<proteinExistence type="predicted"/>
<dbReference type="PROSITE" id="PS50011">
    <property type="entry name" value="PROTEIN_KINASE_DOM"/>
    <property type="match status" value="1"/>
</dbReference>
<keyword evidence="8" id="KW-1185">Reference proteome</keyword>
<evidence type="ECO:0000259" key="6">
    <source>
        <dbReference type="PROSITE" id="PS50011"/>
    </source>
</evidence>
<dbReference type="SMART" id="SM00564">
    <property type="entry name" value="PQQ"/>
    <property type="match status" value="7"/>
</dbReference>
<dbReference type="CDD" id="cd14014">
    <property type="entry name" value="STKc_PknB_like"/>
    <property type="match status" value="1"/>
</dbReference>
<dbReference type="InterPro" id="IPR000719">
    <property type="entry name" value="Prot_kinase_dom"/>
</dbReference>
<dbReference type="PANTHER" id="PTHR43289">
    <property type="entry name" value="MITOGEN-ACTIVATED PROTEIN KINASE KINASE KINASE 20-RELATED"/>
    <property type="match status" value="1"/>
</dbReference>
<dbReference type="PROSITE" id="PS00108">
    <property type="entry name" value="PROTEIN_KINASE_ST"/>
    <property type="match status" value="1"/>
</dbReference>
<dbReference type="PROSITE" id="PS00107">
    <property type="entry name" value="PROTEIN_KINASE_ATP"/>
    <property type="match status" value="1"/>
</dbReference>
<dbReference type="SMART" id="SM00220">
    <property type="entry name" value="S_TKc"/>
    <property type="match status" value="1"/>
</dbReference>
<organism evidence="7 8">
    <name type="scientific">Actinomadura yumaensis</name>
    <dbReference type="NCBI Taxonomy" id="111807"/>
    <lineage>
        <taxon>Bacteria</taxon>
        <taxon>Bacillati</taxon>
        <taxon>Actinomycetota</taxon>
        <taxon>Actinomycetes</taxon>
        <taxon>Streptosporangiales</taxon>
        <taxon>Thermomonosporaceae</taxon>
        <taxon>Actinomadura</taxon>
    </lineage>
</organism>
<dbReference type="Gene3D" id="2.130.10.10">
    <property type="entry name" value="YVTN repeat-like/Quinoprotein amine dehydrogenase"/>
    <property type="match status" value="1"/>
</dbReference>
<dbReference type="SUPFAM" id="SSF50998">
    <property type="entry name" value="Quinoprotein alcohol dehydrogenase-like"/>
    <property type="match status" value="2"/>
</dbReference>
<reference evidence="8" key="1">
    <citation type="journal article" date="2019" name="Int. J. Syst. Evol. Microbiol.">
        <title>The Global Catalogue of Microorganisms (GCM) 10K type strain sequencing project: providing services to taxonomists for standard genome sequencing and annotation.</title>
        <authorList>
            <consortium name="The Broad Institute Genomics Platform"/>
            <consortium name="The Broad Institute Genome Sequencing Center for Infectious Disease"/>
            <person name="Wu L."/>
            <person name="Ma J."/>
        </authorList>
    </citation>
    <scope>NUCLEOTIDE SEQUENCE [LARGE SCALE GENOMIC DNA]</scope>
    <source>
        <strain evidence="8">JCM 3369</strain>
    </source>
</reference>
<dbReference type="RefSeq" id="WP_378041480.1">
    <property type="nucleotide sequence ID" value="NZ_JBHSXE010000001.1"/>
</dbReference>
<evidence type="ECO:0000313" key="7">
    <source>
        <dbReference type="EMBL" id="MFC6879481.1"/>
    </source>
</evidence>
<feature type="domain" description="Protein kinase" evidence="6">
    <location>
        <begin position="15"/>
        <end position="269"/>
    </location>
</feature>
<comment type="caution">
    <text evidence="7">The sequence shown here is derived from an EMBL/GenBank/DDBJ whole genome shotgun (WGS) entry which is preliminary data.</text>
</comment>
<evidence type="ECO:0000256" key="3">
    <source>
        <dbReference type="ARBA" id="ARBA00022777"/>
    </source>
</evidence>
<dbReference type="Pfam" id="PF13360">
    <property type="entry name" value="PQQ_2"/>
    <property type="match status" value="2"/>
</dbReference>
<dbReference type="PANTHER" id="PTHR43289:SF34">
    <property type="entry name" value="SERINE_THREONINE-PROTEIN KINASE YBDM-RELATED"/>
    <property type="match status" value="1"/>
</dbReference>
<evidence type="ECO:0000256" key="5">
    <source>
        <dbReference type="PROSITE-ProRule" id="PRU10141"/>
    </source>
</evidence>
<dbReference type="Gene3D" id="2.40.10.480">
    <property type="match status" value="2"/>
</dbReference>
<dbReference type="InterPro" id="IPR011047">
    <property type="entry name" value="Quinoprotein_ADH-like_sf"/>
</dbReference>
<dbReference type="Pfam" id="PF00069">
    <property type="entry name" value="Pkinase"/>
    <property type="match status" value="1"/>
</dbReference>
<accession>A0ABW2CCH6</accession>
<keyword evidence="3" id="KW-0418">Kinase</keyword>
<evidence type="ECO:0000256" key="2">
    <source>
        <dbReference type="ARBA" id="ARBA00022741"/>
    </source>
</evidence>
<dbReference type="Gene3D" id="1.10.510.10">
    <property type="entry name" value="Transferase(Phosphotransferase) domain 1"/>
    <property type="match status" value="1"/>
</dbReference>
<dbReference type="Proteomes" id="UP001596380">
    <property type="component" value="Unassembled WGS sequence"/>
</dbReference>
<sequence>MAALEPGDPRRIGRYRLLGRLGEGGMGRVYLGASPAGRAVAIKVVRPELADDPAFRARFRAEAEAARKVSGAFTSPVVDADPDGTVPWLATAYVNGLSLKDTIDRYGPLPEPPLRSLGAGLGEALVAVHAAGLVHRDLKPGNILLARDGPKIIDFGISRAADGTRLTAAGRFVGSPGYMSPAQIRGEDLGPSDDVFAFGAVLAFAATGRPPFGTGPVQARLHRTLHQPPDLEGVPPSLVALVAACLSGDPARRPPATLLPRLLAAPPFAQGWLPDGMDRQLQEHERTLVMDLRAVSRAAARRRLLRGGAAVAGLAVVGGGTAAALAAGDPGGTVPPPRFLWRTTLPIRGDITLPRVFAHTVAVFGAFSKKAVAYDTATGRRLWSDKTNHATADETLIYTQLGRGAALVAMDPASRAHRWSAALPSGYNVRELYGPAGGLLGLSDGEGTVIGVDVRTGRLLWKHRAPATAELRGFLNGGLIAASSTAVSALDARTGAARWERPLSASGVIVPGSGDLLFIGSARHSLDAVSSSTGRTVWTARLPAGAGDLRRDTPTVTATNGTTYVGAASLYALESATGRLRWAYEPSLPGGGDRTFLVNGRRAYILDDHKLIALDARTGRRLWSADTPGDDTAPLIAAGGLVCTGAAGVTGSGLYGWDEATGTLMWRHPLASSSGTDQWLLTSAASTLVALRNETLAAFRLP</sequence>
<dbReference type="InterPro" id="IPR002372">
    <property type="entry name" value="PQQ_rpt_dom"/>
</dbReference>
<evidence type="ECO:0000256" key="4">
    <source>
        <dbReference type="ARBA" id="ARBA00022840"/>
    </source>
</evidence>
<keyword evidence="1" id="KW-0808">Transferase</keyword>
<gene>
    <name evidence="7" type="ORF">ACFQKB_06840</name>
</gene>
<evidence type="ECO:0000256" key="1">
    <source>
        <dbReference type="ARBA" id="ARBA00022679"/>
    </source>
</evidence>
<keyword evidence="4 5" id="KW-0067">ATP-binding</keyword>
<dbReference type="InterPro" id="IPR017441">
    <property type="entry name" value="Protein_kinase_ATP_BS"/>
</dbReference>
<dbReference type="InterPro" id="IPR011009">
    <property type="entry name" value="Kinase-like_dom_sf"/>
</dbReference>
<name>A0ABW2CCH6_9ACTN</name>
<evidence type="ECO:0000313" key="8">
    <source>
        <dbReference type="Proteomes" id="UP001596380"/>
    </source>
</evidence>
<dbReference type="Gene3D" id="3.30.200.20">
    <property type="entry name" value="Phosphorylase Kinase, domain 1"/>
    <property type="match status" value="1"/>
</dbReference>
<keyword evidence="2 5" id="KW-0547">Nucleotide-binding</keyword>
<dbReference type="InterPro" id="IPR018391">
    <property type="entry name" value="PQQ_b-propeller_rpt"/>
</dbReference>
<dbReference type="EMBL" id="JBHSXS010000002">
    <property type="protein sequence ID" value="MFC6879481.1"/>
    <property type="molecule type" value="Genomic_DNA"/>
</dbReference>